<evidence type="ECO:0000313" key="5">
    <source>
        <dbReference type="Proteomes" id="UP000245383"/>
    </source>
</evidence>
<dbReference type="AlphaFoldDB" id="A0A2T9YX63"/>
<keyword evidence="1" id="KW-0539">Nucleus</keyword>
<dbReference type="GO" id="GO:0003677">
    <property type="term" value="F:DNA binding"/>
    <property type="evidence" value="ECO:0007669"/>
    <property type="project" value="UniProtKB-UniRule"/>
</dbReference>
<accession>A0A2T9YX63</accession>
<dbReference type="PROSITE" id="PS50118">
    <property type="entry name" value="HMG_BOX_2"/>
    <property type="match status" value="1"/>
</dbReference>
<proteinExistence type="predicted"/>
<dbReference type="SUPFAM" id="SSF47095">
    <property type="entry name" value="HMG-box"/>
    <property type="match status" value="1"/>
</dbReference>
<keyword evidence="1" id="KW-0238">DNA-binding</keyword>
<reference evidence="4 5" key="1">
    <citation type="journal article" date="2018" name="MBio">
        <title>Comparative Genomics Reveals the Core Gene Toolbox for the Fungus-Insect Symbiosis.</title>
        <authorList>
            <person name="Wang Y."/>
            <person name="Stata M."/>
            <person name="Wang W."/>
            <person name="Stajich J.E."/>
            <person name="White M.M."/>
            <person name="Moncalvo J.M."/>
        </authorList>
    </citation>
    <scope>NUCLEOTIDE SEQUENCE [LARGE SCALE GENOMIC DNA]</scope>
    <source>
        <strain evidence="4 5">SWE-8-4</strain>
    </source>
</reference>
<organism evidence="4 5">
    <name type="scientific">Smittium simulii</name>
    <dbReference type="NCBI Taxonomy" id="133385"/>
    <lineage>
        <taxon>Eukaryota</taxon>
        <taxon>Fungi</taxon>
        <taxon>Fungi incertae sedis</taxon>
        <taxon>Zoopagomycota</taxon>
        <taxon>Kickxellomycotina</taxon>
        <taxon>Harpellomycetes</taxon>
        <taxon>Harpellales</taxon>
        <taxon>Legeriomycetaceae</taxon>
        <taxon>Smittium</taxon>
    </lineage>
</organism>
<name>A0A2T9YX63_9FUNG</name>
<feature type="coiled-coil region" evidence="2">
    <location>
        <begin position="65"/>
        <end position="92"/>
    </location>
</feature>
<dbReference type="InterPro" id="IPR036910">
    <property type="entry name" value="HMG_box_dom_sf"/>
</dbReference>
<evidence type="ECO:0000259" key="3">
    <source>
        <dbReference type="PROSITE" id="PS50118"/>
    </source>
</evidence>
<evidence type="ECO:0000256" key="1">
    <source>
        <dbReference type="PROSITE-ProRule" id="PRU00267"/>
    </source>
</evidence>
<gene>
    <name evidence="4" type="ORF">BB561_000871</name>
</gene>
<comment type="caution">
    <text evidence="4">The sequence shown here is derived from an EMBL/GenBank/DDBJ whole genome shotgun (WGS) entry which is preliminary data.</text>
</comment>
<evidence type="ECO:0000256" key="2">
    <source>
        <dbReference type="SAM" id="Coils"/>
    </source>
</evidence>
<feature type="domain" description="HMG box" evidence="3">
    <location>
        <begin position="284"/>
        <end position="347"/>
    </location>
</feature>
<sequence length="347" mass="40513">MASIIRNKTDLLYSEDFKVLETAMDFSSKVLADIDTPRVIETVAGLKSVKTKKLQVKKQLVSSVNNTIKERANKLQVKIEATRANIAETAQLCKRYNSLIKKIQQQENYLRKQKKIKVEKRKKEKEKTKLAIKAIKKRENILAQREKRAARTKLIKEQKKKAKLSSLKPIITLPYKTKLTAFTFYVKHRCLSKKPVSNTRAEQQRIISQISMDWNALTNAQKLDYANKAELQNRINCSKLFLWWETVDKNLIALENKRRSKINSLHSTITGKPRLHMLTSPKTPKKLTSPYSIFLTEQYKLVDRTKMPDFYTFSKAIALQWSNLSEKEKNIYYHKYELLKQIQPPNP</sequence>
<protein>
    <recommendedName>
        <fullName evidence="3">HMG box domain-containing protein</fullName>
    </recommendedName>
</protein>
<dbReference type="Gene3D" id="1.10.30.10">
    <property type="entry name" value="High mobility group box domain"/>
    <property type="match status" value="2"/>
</dbReference>
<evidence type="ECO:0000313" key="4">
    <source>
        <dbReference type="EMBL" id="PVU96933.1"/>
    </source>
</evidence>
<dbReference type="OrthoDB" id="1919336at2759"/>
<dbReference type="InterPro" id="IPR009071">
    <property type="entry name" value="HMG_box_dom"/>
</dbReference>
<feature type="DNA-binding region" description="HMG box" evidence="1">
    <location>
        <begin position="284"/>
        <end position="347"/>
    </location>
</feature>
<dbReference type="GO" id="GO:0005634">
    <property type="term" value="C:nucleus"/>
    <property type="evidence" value="ECO:0007669"/>
    <property type="project" value="UniProtKB-UniRule"/>
</dbReference>
<dbReference type="Proteomes" id="UP000245383">
    <property type="component" value="Unassembled WGS sequence"/>
</dbReference>
<keyword evidence="5" id="KW-1185">Reference proteome</keyword>
<dbReference type="EMBL" id="MBFR01000021">
    <property type="protein sequence ID" value="PVU96933.1"/>
    <property type="molecule type" value="Genomic_DNA"/>
</dbReference>
<dbReference type="Pfam" id="PF09011">
    <property type="entry name" value="HMG_box_2"/>
    <property type="match status" value="1"/>
</dbReference>
<keyword evidence="2" id="KW-0175">Coiled coil</keyword>